<keyword evidence="3 6" id="KW-0554">One-carbon metabolism</keyword>
<organism evidence="8 9">
    <name type="scientific">Dermabacter jinjuensis</name>
    <dbReference type="NCBI Taxonomy" id="1667168"/>
    <lineage>
        <taxon>Bacteria</taxon>
        <taxon>Bacillati</taxon>
        <taxon>Actinomycetota</taxon>
        <taxon>Actinomycetes</taxon>
        <taxon>Micrococcales</taxon>
        <taxon>Dermabacteraceae</taxon>
        <taxon>Dermabacter</taxon>
    </lineage>
</organism>
<dbReference type="EMBL" id="CP023482">
    <property type="protein sequence ID" value="ATH96233.1"/>
    <property type="molecule type" value="Genomic_DNA"/>
</dbReference>
<comment type="caution">
    <text evidence="6">Lacks conserved residue(s) required for the propagation of feature annotation.</text>
</comment>
<dbReference type="HAMAP" id="MF_00051">
    <property type="entry name" value="SHMT"/>
    <property type="match status" value="1"/>
</dbReference>
<name>A0ABN5DM39_9MICO</name>
<dbReference type="InterPro" id="IPR049943">
    <property type="entry name" value="Ser_HO-MeTrfase-like"/>
</dbReference>
<evidence type="ECO:0000256" key="3">
    <source>
        <dbReference type="ARBA" id="ARBA00022563"/>
    </source>
</evidence>
<dbReference type="GO" id="GO:0004372">
    <property type="term" value="F:glycine hydroxymethyltransferase activity"/>
    <property type="evidence" value="ECO:0007669"/>
    <property type="project" value="UniProtKB-EC"/>
</dbReference>
<evidence type="ECO:0000256" key="4">
    <source>
        <dbReference type="ARBA" id="ARBA00022679"/>
    </source>
</evidence>
<dbReference type="EC" id="2.1.2.1" evidence="6"/>
<proteinExistence type="inferred from homology"/>
<dbReference type="Pfam" id="PF00464">
    <property type="entry name" value="SHMT"/>
    <property type="match status" value="1"/>
</dbReference>
<comment type="subunit">
    <text evidence="6">Homodimer.</text>
</comment>
<comment type="catalytic activity">
    <reaction evidence="6">
        <text>(6R)-5,10-methylene-5,6,7,8-tetrahydrofolate + glycine + H2O = (6S)-5,6,7,8-tetrahydrofolate + L-serine</text>
        <dbReference type="Rhea" id="RHEA:15481"/>
        <dbReference type="ChEBI" id="CHEBI:15377"/>
        <dbReference type="ChEBI" id="CHEBI:15636"/>
        <dbReference type="ChEBI" id="CHEBI:33384"/>
        <dbReference type="ChEBI" id="CHEBI:57305"/>
        <dbReference type="ChEBI" id="CHEBI:57453"/>
        <dbReference type="EC" id="2.1.2.1"/>
    </reaction>
</comment>
<feature type="domain" description="Serine hydroxymethyltransferase-like" evidence="7">
    <location>
        <begin position="9"/>
        <end position="389"/>
    </location>
</feature>
<feature type="site" description="Plays an important role in substrate specificity" evidence="6">
    <location>
        <position position="229"/>
    </location>
</feature>
<gene>
    <name evidence="6" type="primary">glyA</name>
    <name evidence="8" type="ORF">COP05_03350</name>
</gene>
<dbReference type="NCBIfam" id="NF000586">
    <property type="entry name" value="PRK00011.1"/>
    <property type="match status" value="1"/>
</dbReference>
<comment type="pathway">
    <text evidence="6">Amino-acid biosynthesis; glycine biosynthesis; glycine from L-serine: step 1/1.</text>
</comment>
<dbReference type="SUPFAM" id="SSF53383">
    <property type="entry name" value="PLP-dependent transferases"/>
    <property type="match status" value="1"/>
</dbReference>
<dbReference type="InterPro" id="IPR001085">
    <property type="entry name" value="Ser_HO-MeTrfase"/>
</dbReference>
<dbReference type="PIRSF" id="PIRSF000412">
    <property type="entry name" value="SHMT"/>
    <property type="match status" value="1"/>
</dbReference>
<keyword evidence="6" id="KW-0028">Amino-acid biosynthesis</keyword>
<dbReference type="CDD" id="cd00378">
    <property type="entry name" value="SHMT"/>
    <property type="match status" value="1"/>
</dbReference>
<protein>
    <recommendedName>
        <fullName evidence="6">Serine hydroxymethyltransferase</fullName>
        <shortName evidence="6">SHMT</shortName>
        <shortName evidence="6">Serine methylase</shortName>
        <ecNumber evidence="6">2.1.2.1</ecNumber>
    </recommendedName>
</protein>
<dbReference type="InterPro" id="IPR015421">
    <property type="entry name" value="PyrdxlP-dep_Trfase_major"/>
</dbReference>
<dbReference type="PANTHER" id="PTHR11680">
    <property type="entry name" value="SERINE HYDROXYMETHYLTRANSFERASE"/>
    <property type="match status" value="1"/>
</dbReference>
<feature type="binding site" evidence="6">
    <location>
        <begin position="125"/>
        <end position="127"/>
    </location>
    <ligand>
        <name>(6S)-5,6,7,8-tetrahydrofolate</name>
        <dbReference type="ChEBI" id="CHEBI:57453"/>
    </ligand>
</feature>
<evidence type="ECO:0000256" key="2">
    <source>
        <dbReference type="ARBA" id="ARBA00006376"/>
    </source>
</evidence>
<dbReference type="InterPro" id="IPR019798">
    <property type="entry name" value="Ser_HO-MeTrfase_PLP_BS"/>
</dbReference>
<dbReference type="Proteomes" id="UP000815698">
    <property type="component" value="Chromosome"/>
</dbReference>
<sequence length="422" mass="45117">MSTHSESIATVDPEIAKVLDQELHRQQTTLEMIASENFVPRAVLQAQGSVLTNKYAEGYPGKRYYGGCEFVDVAENLAIERAKSLFGADHANVQPHSGASANAAVMHALASAGDTLMGLSLAHGGHLTHGMKINFSGKLYNIAAYEVDPETGRIDMDRVRAQALEAHPNVIVAGWSAYPRQLDFEAFRSIADEVGAKLWVDMAHFSGLVAAGLHPSPVPFADVVSTTVHKTLAGPRSGLLLAKQDFAKKVDSAVFPGQQGGPLMHVIAAKAVALKLAASDEFKERQKRTLEGAQILAERLGQADAKEAGIELLSGGTDVHLVLVDLRKSEIDGQQAEDLLHEIGITVNRNAVPNDPRPPRVTSGLRIGTPALATRGFGASEFTEVADIIATALTGKGDVEQLRGRVRTLAENTPLYADLTQY</sequence>
<dbReference type="InterPro" id="IPR039429">
    <property type="entry name" value="SHMT-like_dom"/>
</dbReference>
<dbReference type="Gene3D" id="3.40.640.10">
    <property type="entry name" value="Type I PLP-dependent aspartate aminotransferase-like (Major domain)"/>
    <property type="match status" value="1"/>
</dbReference>
<dbReference type="InterPro" id="IPR015424">
    <property type="entry name" value="PyrdxlP-dep_Trfase"/>
</dbReference>
<keyword evidence="9" id="KW-1185">Reference proteome</keyword>
<feature type="binding site" evidence="6">
    <location>
        <position position="121"/>
    </location>
    <ligand>
        <name>(6S)-5,6,7,8-tetrahydrofolate</name>
        <dbReference type="ChEBI" id="CHEBI:57453"/>
    </ligand>
</feature>
<evidence type="ECO:0000313" key="9">
    <source>
        <dbReference type="Proteomes" id="UP000815698"/>
    </source>
</evidence>
<accession>A0ABN5DM39</accession>
<comment type="subcellular location">
    <subcellularLocation>
        <location evidence="6">Cytoplasm</location>
    </subcellularLocation>
</comment>
<comment type="cofactor">
    <cofactor evidence="1 6">
        <name>pyridoxal 5'-phosphate</name>
        <dbReference type="ChEBI" id="CHEBI:597326"/>
    </cofactor>
</comment>
<evidence type="ECO:0000259" key="7">
    <source>
        <dbReference type="Pfam" id="PF00464"/>
    </source>
</evidence>
<keyword evidence="6" id="KW-0963">Cytoplasm</keyword>
<evidence type="ECO:0000256" key="6">
    <source>
        <dbReference type="HAMAP-Rule" id="MF_00051"/>
    </source>
</evidence>
<comment type="function">
    <text evidence="6">Catalyzes the reversible interconversion of serine and glycine with tetrahydrofolate (THF) serving as the one-carbon carrier. This reaction serves as the major source of one-carbon groups required for the biosynthesis of purines, thymidylate, methionine, and other important biomolecules. Also exhibits THF-independent aldolase activity toward beta-hydroxyamino acids, producing glycine and aldehydes, via a retro-aldol mechanism.</text>
</comment>
<comment type="similarity">
    <text evidence="2 6">Belongs to the SHMT family.</text>
</comment>
<dbReference type="PROSITE" id="PS00096">
    <property type="entry name" value="SHMT"/>
    <property type="match status" value="1"/>
</dbReference>
<keyword evidence="4 6" id="KW-0808">Transferase</keyword>
<feature type="modified residue" description="N6-(pyridoxal phosphate)lysine" evidence="6">
    <location>
        <position position="230"/>
    </location>
</feature>
<evidence type="ECO:0000256" key="5">
    <source>
        <dbReference type="ARBA" id="ARBA00022898"/>
    </source>
</evidence>
<evidence type="ECO:0000256" key="1">
    <source>
        <dbReference type="ARBA" id="ARBA00001933"/>
    </source>
</evidence>
<dbReference type="InterPro" id="IPR015422">
    <property type="entry name" value="PyrdxlP-dep_Trfase_small"/>
</dbReference>
<keyword evidence="5 6" id="KW-0663">Pyridoxal phosphate</keyword>
<comment type="pathway">
    <text evidence="6">One-carbon metabolism; tetrahydrofolate interconversion.</text>
</comment>
<dbReference type="PANTHER" id="PTHR11680:SF35">
    <property type="entry name" value="SERINE HYDROXYMETHYLTRANSFERASE 1"/>
    <property type="match status" value="1"/>
</dbReference>
<reference evidence="8 9" key="1">
    <citation type="journal article" date="2016" name="Int. J. Syst. Evol. Microbiol.">
        <title>Dermabacter jinjuensis sp. nov., a novel species of the genus Dermabacter isolated from a clinical specimen.</title>
        <authorList>
            <person name="Park Y.K."/>
            <person name="Lee K.M."/>
            <person name="Lee W.K."/>
            <person name="Cho M.J."/>
            <person name="Lee H.S."/>
            <person name="Cho Y.G."/>
            <person name="Lee Y.C."/>
            <person name="Lee W.K."/>
            <person name="Seong W.K."/>
            <person name="Hwang K.J."/>
        </authorList>
    </citation>
    <scope>NUCLEOTIDE SEQUENCE [LARGE SCALE GENOMIC DNA]</scope>
    <source>
        <strain evidence="8 9">32T</strain>
    </source>
</reference>
<dbReference type="Gene3D" id="3.90.1150.10">
    <property type="entry name" value="Aspartate Aminotransferase, domain 1"/>
    <property type="match status" value="1"/>
</dbReference>
<evidence type="ECO:0000313" key="8">
    <source>
        <dbReference type="EMBL" id="ATH96233.1"/>
    </source>
</evidence>
<dbReference type="RefSeq" id="WP_096882681.1">
    <property type="nucleotide sequence ID" value="NZ_CP023482.1"/>
</dbReference>